<comment type="caution">
    <text evidence="3">The sequence shown here is derived from an EMBL/GenBank/DDBJ whole genome shotgun (WGS) entry which is preliminary data.</text>
</comment>
<keyword evidence="2" id="KW-0812">Transmembrane</keyword>
<sequence length="414" mass="46001">MAALSRASCVVGTRPTTDDYPHLQDEEYSLPEPVRDDSRVGRAVTVPYVPAQDPTPVIIADPTWDKEYTFSWYRPRQTKVPEWSARVRQPMTSTEELDGHVFPFKMTQETVSIPTTVSITKPTAPLVWWTLPDPENRSINPRNTVSATLPEPTVTSSTVPESTTAPKPTTSLFSTATLEPTPTPTPKGKPQDSIDPAIAGVIGGIVLVGVFILVAWLLYRRYKRNHAKKTRPTIVHPFRRDLPAAPEPQSVGRQSRSYWLPDTPSDRQSTFTRHWGDAFRMWMRVPGRSHQDQNMGTISEAASVYNGRPVDNSPPSVNPNTRPAGNPYLSPQPYASRPVNNSSPFSIPRRPVNNVYRSADTTPRPVGSPYLAPNTYTTQSGRNWHPSQYSESVYSQPGPGVRPDSGRPLGGNWI</sequence>
<feature type="compositionally biased region" description="Polar residues" evidence="1">
    <location>
        <begin position="374"/>
        <end position="395"/>
    </location>
</feature>
<dbReference type="AlphaFoldDB" id="A0A395RIG7"/>
<evidence type="ECO:0000313" key="3">
    <source>
        <dbReference type="EMBL" id="RGP59897.1"/>
    </source>
</evidence>
<evidence type="ECO:0000256" key="2">
    <source>
        <dbReference type="SAM" id="Phobius"/>
    </source>
</evidence>
<feature type="compositionally biased region" description="Polar residues" evidence="1">
    <location>
        <begin position="165"/>
        <end position="174"/>
    </location>
</feature>
<protein>
    <submittedName>
        <fullName evidence="3">Uncharacterized protein</fullName>
    </submittedName>
</protein>
<feature type="region of interest" description="Disordered" evidence="1">
    <location>
        <begin position="240"/>
        <end position="270"/>
    </location>
</feature>
<evidence type="ECO:0000256" key="1">
    <source>
        <dbReference type="SAM" id="MobiDB-lite"/>
    </source>
</evidence>
<dbReference type="Proteomes" id="UP000266152">
    <property type="component" value="Unassembled WGS sequence"/>
</dbReference>
<feature type="transmembrane region" description="Helical" evidence="2">
    <location>
        <begin position="197"/>
        <end position="219"/>
    </location>
</feature>
<keyword evidence="2" id="KW-0472">Membrane</keyword>
<keyword evidence="4" id="KW-1185">Reference proteome</keyword>
<accession>A0A395RIG7</accession>
<organism evidence="3 4">
    <name type="scientific">Fusarium sporotrichioides</name>
    <dbReference type="NCBI Taxonomy" id="5514"/>
    <lineage>
        <taxon>Eukaryota</taxon>
        <taxon>Fungi</taxon>
        <taxon>Dikarya</taxon>
        <taxon>Ascomycota</taxon>
        <taxon>Pezizomycotina</taxon>
        <taxon>Sordariomycetes</taxon>
        <taxon>Hypocreomycetidae</taxon>
        <taxon>Hypocreales</taxon>
        <taxon>Nectriaceae</taxon>
        <taxon>Fusarium</taxon>
    </lineage>
</organism>
<dbReference type="EMBL" id="PXOF01000203">
    <property type="protein sequence ID" value="RGP59897.1"/>
    <property type="molecule type" value="Genomic_DNA"/>
</dbReference>
<gene>
    <name evidence="3" type="ORF">FSPOR_11007</name>
</gene>
<name>A0A395RIG7_FUSSP</name>
<keyword evidence="2" id="KW-1133">Transmembrane helix</keyword>
<feature type="region of interest" description="Disordered" evidence="1">
    <location>
        <begin position="305"/>
        <end position="414"/>
    </location>
</feature>
<feature type="region of interest" description="Disordered" evidence="1">
    <location>
        <begin position="1"/>
        <end position="23"/>
    </location>
</feature>
<feature type="region of interest" description="Disordered" evidence="1">
    <location>
        <begin position="141"/>
        <end position="192"/>
    </location>
</feature>
<proteinExistence type="predicted"/>
<reference evidence="3 4" key="1">
    <citation type="journal article" date="2018" name="PLoS Pathog.">
        <title>Evolution of structural diversity of trichothecenes, a family of toxins produced by plant pathogenic and entomopathogenic fungi.</title>
        <authorList>
            <person name="Proctor R.H."/>
            <person name="McCormick S.P."/>
            <person name="Kim H.S."/>
            <person name="Cardoza R.E."/>
            <person name="Stanley A.M."/>
            <person name="Lindo L."/>
            <person name="Kelly A."/>
            <person name="Brown D.W."/>
            <person name="Lee T."/>
            <person name="Vaughan M.M."/>
            <person name="Alexander N.J."/>
            <person name="Busman M."/>
            <person name="Gutierrez S."/>
        </authorList>
    </citation>
    <scope>NUCLEOTIDE SEQUENCE [LARGE SCALE GENOMIC DNA]</scope>
    <source>
        <strain evidence="3 4">NRRL 3299</strain>
    </source>
</reference>
<feature type="compositionally biased region" description="Low complexity" evidence="1">
    <location>
        <begin position="309"/>
        <end position="320"/>
    </location>
</feature>
<evidence type="ECO:0000313" key="4">
    <source>
        <dbReference type="Proteomes" id="UP000266152"/>
    </source>
</evidence>
<feature type="compositionally biased region" description="Low complexity" evidence="1">
    <location>
        <begin position="150"/>
        <end position="164"/>
    </location>
</feature>